<name>A0A4P6XX46_9ASCO</name>
<sequence>MDSDAWTFFIEFSGVPDFCRVQMFFKNSHPPSYAHLILCFAATLHTSKSATNYKMKLNKTVIACALLFKISHSLFIPLESFNRMRTKIINDELNPIDGVHFEQDLEVVTPEVKQLLLIFENITNQTESELASMFLSQDHSLALLSLKFWVYLLKTFFVNNNHQILGMLHGLDTGNLLNGLLDGDQSLAKHLERSFNNSLQATNQNGGLALIPVTETVNIDVTIQHLGDVDSEGENKLYGPDMSYESLQKWIEDYGLSASSLRDYLETYLFNGDRPWTAEIASYDSSNNSNDEKRLELELKLASFEDKIHSAIASGSAHADDMDDTDENDDIEETDTMEELHVQSIGHVPFTLEGSDSDEDEEEELQKAGQDYMFHQFISKRSLLDNALDYSTMVNSFARLDDNEPHADDASDTDEFELKHRIFDNDEIVEPFSVLLDESPRSKDYRQVVYDAMPDDPRLAKREEDCVPVTWYNVFHHSVFGKHKFCHV</sequence>
<organism evidence="1 2">
    <name type="scientific">Metschnikowia aff. pulcherrima</name>
    <dbReference type="NCBI Taxonomy" id="2163413"/>
    <lineage>
        <taxon>Eukaryota</taxon>
        <taxon>Fungi</taxon>
        <taxon>Dikarya</taxon>
        <taxon>Ascomycota</taxon>
        <taxon>Saccharomycotina</taxon>
        <taxon>Pichiomycetes</taxon>
        <taxon>Metschnikowiaceae</taxon>
        <taxon>Metschnikowia</taxon>
    </lineage>
</organism>
<proteinExistence type="predicted"/>
<protein>
    <submittedName>
        <fullName evidence="1">Uncharacterized protein</fullName>
    </submittedName>
</protein>
<accession>A0A4P6XX46</accession>
<dbReference type="AlphaFoldDB" id="A0A4P6XX46"/>
<keyword evidence="2" id="KW-1185">Reference proteome</keyword>
<evidence type="ECO:0000313" key="2">
    <source>
        <dbReference type="Proteomes" id="UP000292447"/>
    </source>
</evidence>
<reference evidence="2" key="1">
    <citation type="submission" date="2019-03" db="EMBL/GenBank/DDBJ databases">
        <title>Snf2 controls pulcherriminic acid biosynthesis and connects pigmentation and antifungal activity of the yeast Metschnikowia pulcherrima.</title>
        <authorList>
            <person name="Gore-Lloyd D."/>
            <person name="Sumann I."/>
            <person name="Brachmann A.O."/>
            <person name="Schneeberger K."/>
            <person name="Ortiz-Merino R.A."/>
            <person name="Moreno-Beltran M."/>
            <person name="Schlaefli M."/>
            <person name="Kirner P."/>
            <person name="Santos Kron A."/>
            <person name="Wolfe K.H."/>
            <person name="Piel J."/>
            <person name="Ahrens C.H."/>
            <person name="Henk D."/>
            <person name="Freimoser F.M."/>
        </authorList>
    </citation>
    <scope>NUCLEOTIDE SEQUENCE [LARGE SCALE GENOMIC DNA]</scope>
    <source>
        <strain evidence="2">APC 1.2</strain>
    </source>
</reference>
<evidence type="ECO:0000313" key="1">
    <source>
        <dbReference type="EMBL" id="QBM90624.1"/>
    </source>
</evidence>
<gene>
    <name evidence="1" type="ORF">METSCH_F02080</name>
</gene>
<dbReference type="Proteomes" id="UP000292447">
    <property type="component" value="Chromosome VI"/>
</dbReference>
<dbReference type="EMBL" id="CP034461">
    <property type="protein sequence ID" value="QBM90624.1"/>
    <property type="molecule type" value="Genomic_DNA"/>
</dbReference>